<evidence type="ECO:0008006" key="4">
    <source>
        <dbReference type="Google" id="ProtNLM"/>
    </source>
</evidence>
<protein>
    <recommendedName>
        <fullName evidence="4">PAS domain-containing protein</fullName>
    </recommendedName>
</protein>
<reference evidence="2 3" key="1">
    <citation type="submission" date="2019-07" db="EMBL/GenBank/DDBJ databases">
        <title>Venturia inaequalis Genome Resource.</title>
        <authorList>
            <person name="Lichtner F.J."/>
        </authorList>
    </citation>
    <scope>NUCLEOTIDE SEQUENCE [LARGE SCALE GENOMIC DNA]</scope>
    <source>
        <strain evidence="2 3">DMI_063113</strain>
    </source>
</reference>
<dbReference type="Gene3D" id="3.30.450.20">
    <property type="entry name" value="PAS domain"/>
    <property type="match status" value="2"/>
</dbReference>
<proteinExistence type="predicted"/>
<feature type="region of interest" description="Disordered" evidence="1">
    <location>
        <begin position="1"/>
        <end position="33"/>
    </location>
</feature>
<dbReference type="SUPFAM" id="SSF55785">
    <property type="entry name" value="PYP-like sensor domain (PAS domain)"/>
    <property type="match status" value="1"/>
</dbReference>
<dbReference type="Proteomes" id="UP000490939">
    <property type="component" value="Unassembled WGS sequence"/>
</dbReference>
<evidence type="ECO:0000256" key="1">
    <source>
        <dbReference type="SAM" id="MobiDB-lite"/>
    </source>
</evidence>
<dbReference type="InterPro" id="IPR035965">
    <property type="entry name" value="PAS-like_dom_sf"/>
</dbReference>
<keyword evidence="3" id="KW-1185">Reference proteome</keyword>
<feature type="compositionally biased region" description="Basic and acidic residues" evidence="1">
    <location>
        <begin position="1"/>
        <end position="10"/>
    </location>
</feature>
<comment type="caution">
    <text evidence="2">The sequence shown here is derived from an EMBL/GenBank/DDBJ whole genome shotgun (WGS) entry which is preliminary data.</text>
</comment>
<evidence type="ECO:0000313" key="2">
    <source>
        <dbReference type="EMBL" id="KAE9974968.1"/>
    </source>
</evidence>
<name>A0A8H3USP4_VENIN</name>
<feature type="compositionally biased region" description="Polar residues" evidence="1">
    <location>
        <begin position="13"/>
        <end position="33"/>
    </location>
</feature>
<dbReference type="EMBL" id="WNWR01000542">
    <property type="protein sequence ID" value="KAE9974968.1"/>
    <property type="molecule type" value="Genomic_DNA"/>
</dbReference>
<dbReference type="AlphaFoldDB" id="A0A8H3USP4"/>
<organism evidence="2 3">
    <name type="scientific">Venturia inaequalis</name>
    <name type="common">Apple scab fungus</name>
    <dbReference type="NCBI Taxonomy" id="5025"/>
    <lineage>
        <taxon>Eukaryota</taxon>
        <taxon>Fungi</taxon>
        <taxon>Dikarya</taxon>
        <taxon>Ascomycota</taxon>
        <taxon>Pezizomycotina</taxon>
        <taxon>Dothideomycetes</taxon>
        <taxon>Pleosporomycetidae</taxon>
        <taxon>Venturiales</taxon>
        <taxon>Venturiaceae</taxon>
        <taxon>Venturia</taxon>
    </lineage>
</organism>
<accession>A0A8H3USP4</accession>
<evidence type="ECO:0000313" key="3">
    <source>
        <dbReference type="Proteomes" id="UP000490939"/>
    </source>
</evidence>
<gene>
    <name evidence="2" type="ORF">EG327_008605</name>
</gene>
<sequence length="552" mass="62294">MDAHLPRGEPEEQTSTSDPSESGLPITTPSQPEEWNWTEVLPDTKHIRLFRSVDWARTRLGPLPSWDHTLRQSTYQVLADSRPACLYWGPEYVAVYNAAFVAHAGRKHPGLMGSGFGDEAAFPELFPFVEPMLELARSTGIAQDVIETPMTTERNGYLEETFFTGSFTPIRNGHGQIEGLYNALVEVTKQLISERRTAMLNAISTGPQFNIRDVCHHVMKCLEMNELDVTMAMMYTIDHEQSDSILQLDGNHLGIPAGHQLLVDNQPLHSSEGLLPLCLRARSTSSPLTLKADKRFDGVEWRGPEGSSQTVSILPLVHGTRLYGFLILGTNPRLEDRVNAQLTNELSRMVSSLLASAVGTQESMKRQKGLERDLAKSDIKIQHLVQHASVGMVHILLDGSTVWANEQYYSIIGLTPRDASKDFSFFSQIVEEDLHIAEREWHSLLEGQENIQEELRMKRMYQPPVGDPVPATILIFGFPYIEDGQITSFMACMTDVSRLKWAENWQARLRKRRRKPSASKNPSLMWCRMRSGKLAQNKFHFVNKTALQIQLC</sequence>